<keyword evidence="4 7" id="KW-1133">Transmembrane helix</keyword>
<dbReference type="RefSeq" id="WP_345390806.1">
    <property type="nucleotide sequence ID" value="NZ_BAABLA010000005.1"/>
</dbReference>
<feature type="transmembrane region" description="Helical" evidence="7">
    <location>
        <begin position="88"/>
        <end position="109"/>
    </location>
</feature>
<proteinExistence type="inferred from homology"/>
<comment type="subcellular location">
    <subcellularLocation>
        <location evidence="1">Membrane</location>
        <topology evidence="1">Multi-pass membrane protein</topology>
    </subcellularLocation>
</comment>
<feature type="transmembrane region" description="Helical" evidence="7">
    <location>
        <begin position="31"/>
        <end position="53"/>
    </location>
</feature>
<comment type="similarity">
    <text evidence="2">Belongs to the acetate uptake transporter (AceTr) (TC 2.A.96) family.</text>
</comment>
<dbReference type="EMBL" id="JBHSXX010000001">
    <property type="protein sequence ID" value="MFC6868739.1"/>
    <property type="molecule type" value="Genomic_DNA"/>
</dbReference>
<keyword evidence="5 7" id="KW-0472">Membrane</keyword>
<protein>
    <submittedName>
        <fullName evidence="8">GPR1/FUN34/YaaH family transporter</fullName>
    </submittedName>
</protein>
<dbReference type="Proteomes" id="UP001596337">
    <property type="component" value="Unassembled WGS sequence"/>
</dbReference>
<name>A0ABW2C3Y8_9PSEU</name>
<evidence type="ECO:0000256" key="5">
    <source>
        <dbReference type="ARBA" id="ARBA00023136"/>
    </source>
</evidence>
<dbReference type="InterPro" id="IPR051633">
    <property type="entry name" value="AceTr"/>
</dbReference>
<evidence type="ECO:0000256" key="2">
    <source>
        <dbReference type="ARBA" id="ARBA00005587"/>
    </source>
</evidence>
<feature type="region of interest" description="Disordered" evidence="6">
    <location>
        <begin position="1"/>
        <end position="23"/>
    </location>
</feature>
<dbReference type="Pfam" id="PF01184">
    <property type="entry name" value="Gpr1_Fun34_YaaH"/>
    <property type="match status" value="1"/>
</dbReference>
<evidence type="ECO:0000256" key="1">
    <source>
        <dbReference type="ARBA" id="ARBA00004141"/>
    </source>
</evidence>
<organism evidence="8 9">
    <name type="scientific">Haloechinothrix salitolerans</name>
    <dbReference type="NCBI Taxonomy" id="926830"/>
    <lineage>
        <taxon>Bacteria</taxon>
        <taxon>Bacillati</taxon>
        <taxon>Actinomycetota</taxon>
        <taxon>Actinomycetes</taxon>
        <taxon>Pseudonocardiales</taxon>
        <taxon>Pseudonocardiaceae</taxon>
        <taxon>Haloechinothrix</taxon>
    </lineage>
</organism>
<accession>A0ABW2C3Y8</accession>
<feature type="transmembrane region" description="Helical" evidence="7">
    <location>
        <begin position="60"/>
        <end position="82"/>
    </location>
</feature>
<dbReference type="InterPro" id="IPR000791">
    <property type="entry name" value="Gpr1/Fun34/SatP-like"/>
</dbReference>
<keyword evidence="3 7" id="KW-0812">Transmembrane</keyword>
<reference evidence="9" key="1">
    <citation type="journal article" date="2019" name="Int. J. Syst. Evol. Microbiol.">
        <title>The Global Catalogue of Microorganisms (GCM) 10K type strain sequencing project: providing services to taxonomists for standard genome sequencing and annotation.</title>
        <authorList>
            <consortium name="The Broad Institute Genomics Platform"/>
            <consortium name="The Broad Institute Genome Sequencing Center for Infectious Disease"/>
            <person name="Wu L."/>
            <person name="Ma J."/>
        </authorList>
    </citation>
    <scope>NUCLEOTIDE SEQUENCE [LARGE SCALE GENOMIC DNA]</scope>
    <source>
        <strain evidence="9">KCTC 32255</strain>
    </source>
</reference>
<dbReference type="PANTHER" id="PTHR31123:SF4">
    <property type="entry name" value="PROTEIN ALCS"/>
    <property type="match status" value="1"/>
</dbReference>
<comment type="caution">
    <text evidence="8">The sequence shown here is derived from an EMBL/GenBank/DDBJ whole genome shotgun (WGS) entry which is preliminary data.</text>
</comment>
<dbReference type="PANTHER" id="PTHR31123">
    <property type="entry name" value="ACCUMULATION OF DYADS PROTEIN 2-RELATED"/>
    <property type="match status" value="1"/>
</dbReference>
<evidence type="ECO:0000313" key="8">
    <source>
        <dbReference type="EMBL" id="MFC6868739.1"/>
    </source>
</evidence>
<evidence type="ECO:0000256" key="4">
    <source>
        <dbReference type="ARBA" id="ARBA00022989"/>
    </source>
</evidence>
<feature type="transmembrane region" description="Helical" evidence="7">
    <location>
        <begin position="121"/>
        <end position="142"/>
    </location>
</feature>
<feature type="transmembrane region" description="Helical" evidence="7">
    <location>
        <begin position="181"/>
        <end position="201"/>
    </location>
</feature>
<gene>
    <name evidence="8" type="ORF">ACFQGD_16480</name>
</gene>
<evidence type="ECO:0000313" key="9">
    <source>
        <dbReference type="Proteomes" id="UP001596337"/>
    </source>
</evidence>
<evidence type="ECO:0000256" key="7">
    <source>
        <dbReference type="SAM" id="Phobius"/>
    </source>
</evidence>
<feature type="compositionally biased region" description="Polar residues" evidence="6">
    <location>
        <begin position="1"/>
        <end position="11"/>
    </location>
</feature>
<keyword evidence="9" id="KW-1185">Reference proteome</keyword>
<sequence>MSSHAQTATEPTDTDFEPEPSPSGPLAGDPALIGVPTFLVGAIALGLTLVGYVPAEAAGAPIAIILVATGVGQLIAAIWAAALGQNAVAAIFGVFAGFWLSYAALVLGLTHGWFGIPAESAVATQELFLIAWLATISLLTLATLRLPLAFTVLFGLITLSLALVLTATLTGSASIQTAAGIVVFSFVAVGTYLFFHVASLATGGAGLRLGAPVVR</sequence>
<evidence type="ECO:0000256" key="6">
    <source>
        <dbReference type="SAM" id="MobiDB-lite"/>
    </source>
</evidence>
<evidence type="ECO:0000256" key="3">
    <source>
        <dbReference type="ARBA" id="ARBA00022692"/>
    </source>
</evidence>
<feature type="transmembrane region" description="Helical" evidence="7">
    <location>
        <begin position="148"/>
        <end position="169"/>
    </location>
</feature>